<proteinExistence type="predicted"/>
<dbReference type="AlphaFoldDB" id="A0A0A9HSD9"/>
<reference evidence="1" key="1">
    <citation type="submission" date="2014-09" db="EMBL/GenBank/DDBJ databases">
        <authorList>
            <person name="Magalhaes I.L.F."/>
            <person name="Oliveira U."/>
            <person name="Santos F.R."/>
            <person name="Vidigal T.H.D.A."/>
            <person name="Brescovit A.D."/>
            <person name="Santos A.J."/>
        </authorList>
    </citation>
    <scope>NUCLEOTIDE SEQUENCE</scope>
    <source>
        <tissue evidence="1">Shoot tissue taken approximately 20 cm above the soil surface</tissue>
    </source>
</reference>
<protein>
    <submittedName>
        <fullName evidence="1">Uncharacterized protein</fullName>
    </submittedName>
</protein>
<reference evidence="1" key="2">
    <citation type="journal article" date="2015" name="Data Brief">
        <title>Shoot transcriptome of the giant reed, Arundo donax.</title>
        <authorList>
            <person name="Barrero R.A."/>
            <person name="Guerrero F.D."/>
            <person name="Moolhuijzen P."/>
            <person name="Goolsby J.A."/>
            <person name="Tidwell J."/>
            <person name="Bellgard S.E."/>
            <person name="Bellgard M.I."/>
        </authorList>
    </citation>
    <scope>NUCLEOTIDE SEQUENCE</scope>
    <source>
        <tissue evidence="1">Shoot tissue taken approximately 20 cm above the soil surface</tissue>
    </source>
</reference>
<accession>A0A0A9HSD9</accession>
<name>A0A0A9HSD9_ARUDO</name>
<dbReference type="EMBL" id="GBRH01158294">
    <property type="protein sequence ID" value="JAE39602.1"/>
    <property type="molecule type" value="Transcribed_RNA"/>
</dbReference>
<sequence>MEILGAGLVDKPLSMRSNVEMPSQIKWPRRALRQ</sequence>
<evidence type="ECO:0000313" key="1">
    <source>
        <dbReference type="EMBL" id="JAE39602.1"/>
    </source>
</evidence>
<organism evidence="1">
    <name type="scientific">Arundo donax</name>
    <name type="common">Giant reed</name>
    <name type="synonym">Donax arundinaceus</name>
    <dbReference type="NCBI Taxonomy" id="35708"/>
    <lineage>
        <taxon>Eukaryota</taxon>
        <taxon>Viridiplantae</taxon>
        <taxon>Streptophyta</taxon>
        <taxon>Embryophyta</taxon>
        <taxon>Tracheophyta</taxon>
        <taxon>Spermatophyta</taxon>
        <taxon>Magnoliopsida</taxon>
        <taxon>Liliopsida</taxon>
        <taxon>Poales</taxon>
        <taxon>Poaceae</taxon>
        <taxon>PACMAD clade</taxon>
        <taxon>Arundinoideae</taxon>
        <taxon>Arundineae</taxon>
        <taxon>Arundo</taxon>
    </lineage>
</organism>